<dbReference type="SUPFAM" id="SSF57850">
    <property type="entry name" value="RING/U-box"/>
    <property type="match status" value="1"/>
</dbReference>
<evidence type="ECO:0000256" key="10">
    <source>
        <dbReference type="ARBA" id="ARBA00022833"/>
    </source>
</evidence>
<keyword evidence="4" id="KW-0813">Transport</keyword>
<sequence>MACRCLRVDQLDSHVLDSEIRSIAQDSVDDVVNQMPVWVSRIFEKLRPELKITLEAVLWTHRFSRGVSPGQEQMDISYSGYTPKVITGHFLVEVFIPYFSRRVTELSGRLEIMRMYAKVEAIFELGSLLHFLYFLRSGGHSTLTESILSLRNWNNNQPTISSINYDTQNRELMWHAFRDVILLTYPFIEKIRQRVVKKQKLNRKFRSTMEGFDIECIVCDKPSVIPMIGQKCGHVACYTCIATSRKMICPLCSEEKKEQQMEFLAKKLKESSSILIDQ</sequence>
<evidence type="ECO:0000256" key="13">
    <source>
        <dbReference type="ARBA" id="ARBA00023136"/>
    </source>
</evidence>
<protein>
    <recommendedName>
        <fullName evidence="17">RING-type E3 ubiquitin transferase (cysteine targeting)</fullName>
        <ecNumber evidence="17">2.3.2.36</ecNumber>
    </recommendedName>
    <alternativeName>
        <fullName evidence="15">Peroxin-2</fullName>
    </alternativeName>
</protein>
<keyword evidence="12" id="KW-1133">Transmembrane helix</keyword>
<keyword evidence="6" id="KW-0812">Transmembrane</keyword>
<evidence type="ECO:0000256" key="16">
    <source>
        <dbReference type="ARBA" id="ARBA00034438"/>
    </source>
</evidence>
<dbReference type="Pfam" id="PF04757">
    <property type="entry name" value="Pex2_Pex12"/>
    <property type="match status" value="1"/>
</dbReference>
<dbReference type="CTD" id="9828506"/>
<keyword evidence="8 18" id="KW-0863">Zinc-finger</keyword>
<keyword evidence="14" id="KW-0576">Peroxisome</keyword>
<dbReference type="EC" id="2.3.2.36" evidence="17"/>
<evidence type="ECO:0000256" key="2">
    <source>
        <dbReference type="ARBA" id="ARBA00004906"/>
    </source>
</evidence>
<evidence type="ECO:0000259" key="19">
    <source>
        <dbReference type="PROSITE" id="PS50089"/>
    </source>
</evidence>
<dbReference type="GO" id="GO:0008270">
    <property type="term" value="F:zinc ion binding"/>
    <property type="evidence" value="ECO:0007669"/>
    <property type="project" value="UniProtKB-KW"/>
</dbReference>
<keyword evidence="9" id="KW-0833">Ubl conjugation pathway</keyword>
<dbReference type="PANTHER" id="PTHR48178:SF1">
    <property type="entry name" value="PEROXISOME BIOGENESIS FACTOR 2"/>
    <property type="match status" value="1"/>
</dbReference>
<evidence type="ECO:0000256" key="15">
    <source>
        <dbReference type="ARBA" id="ARBA00032511"/>
    </source>
</evidence>
<comment type="pathway">
    <text evidence="2">Protein modification; protein ubiquitination.</text>
</comment>
<dbReference type="AlphaFoldDB" id="A0A6A5GR62"/>
<keyword evidence="5" id="KW-0808">Transferase</keyword>
<evidence type="ECO:0000256" key="9">
    <source>
        <dbReference type="ARBA" id="ARBA00022786"/>
    </source>
</evidence>
<keyword evidence="13" id="KW-0472">Membrane</keyword>
<evidence type="ECO:0000256" key="17">
    <source>
        <dbReference type="ARBA" id="ARBA00034523"/>
    </source>
</evidence>
<evidence type="ECO:0000256" key="4">
    <source>
        <dbReference type="ARBA" id="ARBA00022448"/>
    </source>
</evidence>
<evidence type="ECO:0000313" key="20">
    <source>
        <dbReference type="EMBL" id="KAF1757677.1"/>
    </source>
</evidence>
<keyword evidence="7" id="KW-0479">Metal-binding</keyword>
<dbReference type="InterPro" id="IPR001841">
    <property type="entry name" value="Znf_RING"/>
</dbReference>
<organism evidence="20 21">
    <name type="scientific">Caenorhabditis remanei</name>
    <name type="common">Caenorhabditis vulgaris</name>
    <dbReference type="NCBI Taxonomy" id="31234"/>
    <lineage>
        <taxon>Eukaryota</taxon>
        <taxon>Metazoa</taxon>
        <taxon>Ecdysozoa</taxon>
        <taxon>Nematoda</taxon>
        <taxon>Chromadorea</taxon>
        <taxon>Rhabditida</taxon>
        <taxon>Rhabditina</taxon>
        <taxon>Rhabditomorpha</taxon>
        <taxon>Rhabditoidea</taxon>
        <taxon>Rhabditidae</taxon>
        <taxon>Peloderinae</taxon>
        <taxon>Caenorhabditis</taxon>
    </lineage>
</organism>
<dbReference type="EMBL" id="WUAV01000004">
    <property type="protein sequence ID" value="KAF1757677.1"/>
    <property type="molecule type" value="Genomic_DNA"/>
</dbReference>
<evidence type="ECO:0000256" key="7">
    <source>
        <dbReference type="ARBA" id="ARBA00022723"/>
    </source>
</evidence>
<evidence type="ECO:0000256" key="18">
    <source>
        <dbReference type="PROSITE-ProRule" id="PRU00175"/>
    </source>
</evidence>
<comment type="caution">
    <text evidence="20">The sequence shown here is derived from an EMBL/GenBank/DDBJ whole genome shotgun (WGS) entry which is preliminary data.</text>
</comment>
<evidence type="ECO:0000256" key="6">
    <source>
        <dbReference type="ARBA" id="ARBA00022692"/>
    </source>
</evidence>
<dbReference type="GO" id="GO:0005778">
    <property type="term" value="C:peroxisomal membrane"/>
    <property type="evidence" value="ECO:0007669"/>
    <property type="project" value="UniProtKB-SubCell"/>
</dbReference>
<dbReference type="InterPro" id="IPR025654">
    <property type="entry name" value="PEX2/10"/>
</dbReference>
<dbReference type="SMART" id="SM00184">
    <property type="entry name" value="RING"/>
    <property type="match status" value="1"/>
</dbReference>
<keyword evidence="11" id="KW-0653">Protein transport</keyword>
<evidence type="ECO:0000256" key="5">
    <source>
        <dbReference type="ARBA" id="ARBA00022679"/>
    </source>
</evidence>
<feature type="domain" description="RING-type" evidence="19">
    <location>
        <begin position="216"/>
        <end position="253"/>
    </location>
</feature>
<evidence type="ECO:0000256" key="12">
    <source>
        <dbReference type="ARBA" id="ARBA00022989"/>
    </source>
</evidence>
<dbReference type="Gene3D" id="3.30.40.10">
    <property type="entry name" value="Zinc/RING finger domain, C3HC4 (zinc finger)"/>
    <property type="match status" value="1"/>
</dbReference>
<dbReference type="KEGG" id="crq:GCK72_014133"/>
<evidence type="ECO:0000256" key="8">
    <source>
        <dbReference type="ARBA" id="ARBA00022771"/>
    </source>
</evidence>
<dbReference type="RefSeq" id="XP_003108050.2">
    <property type="nucleotide sequence ID" value="XM_003108002.2"/>
</dbReference>
<proteinExistence type="inferred from homology"/>
<evidence type="ECO:0000256" key="3">
    <source>
        <dbReference type="ARBA" id="ARBA00008704"/>
    </source>
</evidence>
<dbReference type="PANTHER" id="PTHR48178">
    <property type="entry name" value="PEROXISOME BIOGENESIS FACTOR 2"/>
    <property type="match status" value="1"/>
</dbReference>
<comment type="subcellular location">
    <subcellularLocation>
        <location evidence="1">Peroxisome membrane</location>
        <topology evidence="1">Multi-pass membrane protein</topology>
    </subcellularLocation>
</comment>
<evidence type="ECO:0000313" key="21">
    <source>
        <dbReference type="Proteomes" id="UP000483820"/>
    </source>
</evidence>
<dbReference type="InterPro" id="IPR006845">
    <property type="entry name" value="Pex_N"/>
</dbReference>
<dbReference type="GeneID" id="9828506"/>
<dbReference type="PROSITE" id="PS50089">
    <property type="entry name" value="ZF_RING_2"/>
    <property type="match status" value="1"/>
</dbReference>
<evidence type="ECO:0000256" key="14">
    <source>
        <dbReference type="ARBA" id="ARBA00023140"/>
    </source>
</evidence>
<dbReference type="GO" id="GO:0061630">
    <property type="term" value="F:ubiquitin protein ligase activity"/>
    <property type="evidence" value="ECO:0007669"/>
    <property type="project" value="UniProtKB-EC"/>
</dbReference>
<evidence type="ECO:0000256" key="1">
    <source>
        <dbReference type="ARBA" id="ARBA00004585"/>
    </source>
</evidence>
<reference evidence="20 21" key="1">
    <citation type="submission" date="2019-12" db="EMBL/GenBank/DDBJ databases">
        <title>Chromosome-level assembly of the Caenorhabditis remanei genome.</title>
        <authorList>
            <person name="Teterina A.A."/>
            <person name="Willis J.H."/>
            <person name="Phillips P.C."/>
        </authorList>
    </citation>
    <scope>NUCLEOTIDE SEQUENCE [LARGE SCALE GENOMIC DNA]</scope>
    <source>
        <strain evidence="20 21">PX506</strain>
        <tissue evidence="20">Whole organism</tissue>
    </source>
</reference>
<dbReference type="InterPro" id="IPR013083">
    <property type="entry name" value="Znf_RING/FYVE/PHD"/>
</dbReference>
<gene>
    <name evidence="20" type="ORF">GCK72_014133</name>
</gene>
<comment type="catalytic activity">
    <reaction evidence="16">
        <text>[E2 ubiquitin-conjugating enzyme]-S-ubiquitinyl-L-cysteine + [acceptor protein]-L-cysteine = [E2 ubiquitin-conjugating enzyme]-L-cysteine + [acceptor protein]-S-ubiquitinyl-L-cysteine.</text>
        <dbReference type="EC" id="2.3.2.36"/>
    </reaction>
</comment>
<accession>A0A6A5GR62</accession>
<dbReference type="GO" id="GO:0016558">
    <property type="term" value="P:protein import into peroxisome matrix"/>
    <property type="evidence" value="ECO:0007669"/>
    <property type="project" value="InterPro"/>
</dbReference>
<evidence type="ECO:0000256" key="11">
    <source>
        <dbReference type="ARBA" id="ARBA00022927"/>
    </source>
</evidence>
<comment type="similarity">
    <text evidence="3">Belongs to the pex2/pex10/pex12 family.</text>
</comment>
<dbReference type="Proteomes" id="UP000483820">
    <property type="component" value="Chromosome IV"/>
</dbReference>
<keyword evidence="10" id="KW-0862">Zinc</keyword>
<name>A0A6A5GR62_CAERE</name>